<sequence length="533" mass="59923">MNKYIKVIIGACISLQTFTACDKSFLEEEVLSSYSPSTLSDPAGFEASLIGLYNHQSTLYSMSGAQGWLAVWQVGTDITWSVQPQGIELPYVNYATLTPLDGAAADTWRWAYVMVNNTNVIIKNIENPALTGISEDQKKRINAEARFFRGFAYNLLATAFGAVPLVTEPLSAPKTDFVRSSLAEVNKLIEDDLLFASANLQDVGTTKKTQARANKYMAHQLLSEAYLRMGKNAEAEAQANNVINSGKFSLIKARYGVKANQPGDPFSDMFIPGNQRRDQGNTEGIWVMEAENPRDVPGGMTGNPQHRRIWQASYHSRRGMLAADSLGGRGIARIRLNNFVLYGLYDKQDMRNSKYSIRREFWYNDPKFVDYKKKVPYTGPDTLFIINPYITKWSHFDPQDVFGFGMWKDFILMRLGETYLLRAEAQVKQGKMAEAAASINVLRERANAPRVTAADMNLDFILDERIRELIGEENRRLTLMRTGTLVERAMRLNGNPPVNPITGLSKTHLLMPIPRNEIDLNKDAVLEQNPGYN</sequence>
<accession>A0A0P0CT46</accession>
<feature type="domain" description="RagB/SusD" evidence="6">
    <location>
        <begin position="389"/>
        <end position="532"/>
    </location>
</feature>
<dbReference type="SUPFAM" id="SSF48452">
    <property type="entry name" value="TPR-like"/>
    <property type="match status" value="1"/>
</dbReference>
<dbReference type="OrthoDB" id="9792139at2"/>
<dbReference type="PROSITE" id="PS51257">
    <property type="entry name" value="PROKAR_LIPOPROTEIN"/>
    <property type="match status" value="1"/>
</dbReference>
<dbReference type="Pfam" id="PF07980">
    <property type="entry name" value="SusD_RagB"/>
    <property type="match status" value="1"/>
</dbReference>
<evidence type="ECO:0000256" key="5">
    <source>
        <dbReference type="ARBA" id="ARBA00023237"/>
    </source>
</evidence>
<dbReference type="Proteomes" id="UP000061382">
    <property type="component" value="Chromosome"/>
</dbReference>
<dbReference type="Pfam" id="PF14322">
    <property type="entry name" value="SusD-like_3"/>
    <property type="match status" value="1"/>
</dbReference>
<dbReference type="STRING" id="512763.DC20_04380"/>
<dbReference type="EMBL" id="CP012643">
    <property type="protein sequence ID" value="ALI98361.1"/>
    <property type="molecule type" value="Genomic_DNA"/>
</dbReference>
<dbReference type="RefSeq" id="WP_062542721.1">
    <property type="nucleotide sequence ID" value="NZ_CP012643.1"/>
</dbReference>
<evidence type="ECO:0000259" key="6">
    <source>
        <dbReference type="Pfam" id="PF07980"/>
    </source>
</evidence>
<reference evidence="8 9" key="1">
    <citation type="submission" date="2015-08" db="EMBL/GenBank/DDBJ databases">
        <title>Complete genome sequence of Rufibacter tibetensis strain 1351t, a radiation-resistant bacterium from tibet plateau.</title>
        <authorList>
            <person name="Dai J."/>
        </authorList>
    </citation>
    <scope>NUCLEOTIDE SEQUENCE [LARGE SCALE GENOMIC DNA]</scope>
    <source>
        <strain evidence="8 9">1351</strain>
    </source>
</reference>
<evidence type="ECO:0000256" key="4">
    <source>
        <dbReference type="ARBA" id="ARBA00023136"/>
    </source>
</evidence>
<evidence type="ECO:0000256" key="1">
    <source>
        <dbReference type="ARBA" id="ARBA00004442"/>
    </source>
</evidence>
<protein>
    <submittedName>
        <fullName evidence="8">Carbohydrate-binding protein SusD</fullName>
    </submittedName>
</protein>
<dbReference type="InterPro" id="IPR011990">
    <property type="entry name" value="TPR-like_helical_dom_sf"/>
</dbReference>
<dbReference type="KEGG" id="rti:DC20_04380"/>
<keyword evidence="9" id="KW-1185">Reference proteome</keyword>
<dbReference type="PATRIC" id="fig|512763.3.peg.972"/>
<name>A0A0P0CT46_9BACT</name>
<evidence type="ECO:0000313" key="9">
    <source>
        <dbReference type="Proteomes" id="UP000061382"/>
    </source>
</evidence>
<comment type="subcellular location">
    <subcellularLocation>
        <location evidence="1">Cell outer membrane</location>
    </subcellularLocation>
</comment>
<keyword evidence="3" id="KW-0732">Signal</keyword>
<dbReference type="AlphaFoldDB" id="A0A0P0CT46"/>
<dbReference type="InterPro" id="IPR012944">
    <property type="entry name" value="SusD_RagB_dom"/>
</dbReference>
<feature type="domain" description="SusD-like N-terminal" evidence="7">
    <location>
        <begin position="101"/>
        <end position="227"/>
    </location>
</feature>
<evidence type="ECO:0000256" key="2">
    <source>
        <dbReference type="ARBA" id="ARBA00006275"/>
    </source>
</evidence>
<evidence type="ECO:0000259" key="7">
    <source>
        <dbReference type="Pfam" id="PF14322"/>
    </source>
</evidence>
<keyword evidence="4" id="KW-0472">Membrane</keyword>
<comment type="similarity">
    <text evidence="2">Belongs to the SusD family.</text>
</comment>
<dbReference type="Gene3D" id="1.25.40.390">
    <property type="match status" value="1"/>
</dbReference>
<evidence type="ECO:0000313" key="8">
    <source>
        <dbReference type="EMBL" id="ALI98361.1"/>
    </source>
</evidence>
<organism evidence="8 9">
    <name type="scientific">Rufibacter tibetensis</name>
    <dbReference type="NCBI Taxonomy" id="512763"/>
    <lineage>
        <taxon>Bacteria</taxon>
        <taxon>Pseudomonadati</taxon>
        <taxon>Bacteroidota</taxon>
        <taxon>Cytophagia</taxon>
        <taxon>Cytophagales</taxon>
        <taxon>Hymenobacteraceae</taxon>
        <taxon>Rufibacter</taxon>
    </lineage>
</organism>
<dbReference type="InterPro" id="IPR033985">
    <property type="entry name" value="SusD-like_N"/>
</dbReference>
<proteinExistence type="inferred from homology"/>
<dbReference type="GO" id="GO:0009279">
    <property type="term" value="C:cell outer membrane"/>
    <property type="evidence" value="ECO:0007669"/>
    <property type="project" value="UniProtKB-SubCell"/>
</dbReference>
<gene>
    <name evidence="8" type="ORF">DC20_04380</name>
</gene>
<keyword evidence="5" id="KW-0998">Cell outer membrane</keyword>
<evidence type="ECO:0000256" key="3">
    <source>
        <dbReference type="ARBA" id="ARBA00022729"/>
    </source>
</evidence>